<feature type="compositionally biased region" description="Basic and acidic residues" evidence="1">
    <location>
        <begin position="40"/>
        <end position="54"/>
    </location>
</feature>
<reference evidence="2 3" key="1">
    <citation type="journal article" date="2016" name="DNA Res.">
        <title>Genome sequence of Aspergillus luchuensis NBRC 4314.</title>
        <authorList>
            <person name="Yamada O."/>
            <person name="Machida M."/>
            <person name="Hosoyama A."/>
            <person name="Goto M."/>
            <person name="Takahashi T."/>
            <person name="Futagami T."/>
            <person name="Yamagata Y."/>
            <person name="Takeuchi M."/>
            <person name="Kobayashi T."/>
            <person name="Koike H."/>
            <person name="Abe K."/>
            <person name="Asai K."/>
            <person name="Arita M."/>
            <person name="Fujita N."/>
            <person name="Fukuda K."/>
            <person name="Higa K."/>
            <person name="Horikawa H."/>
            <person name="Ishikawa T."/>
            <person name="Jinno K."/>
            <person name="Kato Y."/>
            <person name="Kirimura K."/>
            <person name="Mizutani O."/>
            <person name="Nakasone K."/>
            <person name="Sano M."/>
            <person name="Shiraishi Y."/>
            <person name="Tsukahara M."/>
            <person name="Gomi K."/>
        </authorList>
    </citation>
    <scope>NUCLEOTIDE SEQUENCE [LARGE SCALE GENOMIC DNA]</scope>
    <source>
        <strain evidence="2 3">RIB 2604</strain>
    </source>
</reference>
<keyword evidence="2" id="KW-0418">Kinase</keyword>
<feature type="region of interest" description="Disordered" evidence="1">
    <location>
        <begin position="1"/>
        <end position="75"/>
    </location>
</feature>
<evidence type="ECO:0000256" key="1">
    <source>
        <dbReference type="SAM" id="MobiDB-lite"/>
    </source>
</evidence>
<evidence type="ECO:0000313" key="3">
    <source>
        <dbReference type="Proteomes" id="UP000075230"/>
    </source>
</evidence>
<feature type="compositionally biased region" description="Polar residues" evidence="1">
    <location>
        <begin position="25"/>
        <end position="35"/>
    </location>
</feature>
<comment type="caution">
    <text evidence="2">The sequence shown here is derived from an EMBL/GenBank/DDBJ whole genome shotgun (WGS) entry which is preliminary data.</text>
</comment>
<reference evidence="3" key="2">
    <citation type="submission" date="2016-02" db="EMBL/GenBank/DDBJ databases">
        <title>Genome sequencing of Aspergillus luchuensis NBRC 4314.</title>
        <authorList>
            <person name="Yamada O."/>
        </authorList>
    </citation>
    <scope>NUCLEOTIDE SEQUENCE [LARGE SCALE GENOMIC DNA]</scope>
    <source>
        <strain evidence="3">RIB 2604</strain>
    </source>
</reference>
<feature type="compositionally biased region" description="Polar residues" evidence="1">
    <location>
        <begin position="60"/>
        <end position="74"/>
    </location>
</feature>
<organism evidence="2 3">
    <name type="scientific">Aspergillus kawachii</name>
    <name type="common">White koji mold</name>
    <name type="synonym">Aspergillus awamori var. kawachi</name>
    <dbReference type="NCBI Taxonomy" id="1069201"/>
    <lineage>
        <taxon>Eukaryota</taxon>
        <taxon>Fungi</taxon>
        <taxon>Dikarya</taxon>
        <taxon>Ascomycota</taxon>
        <taxon>Pezizomycotina</taxon>
        <taxon>Eurotiomycetes</taxon>
        <taxon>Eurotiomycetidae</taxon>
        <taxon>Eurotiales</taxon>
        <taxon>Aspergillaceae</taxon>
        <taxon>Aspergillus</taxon>
        <taxon>Aspergillus subgen. Circumdati</taxon>
    </lineage>
</organism>
<dbReference type="Proteomes" id="UP000075230">
    <property type="component" value="Unassembled WGS sequence"/>
</dbReference>
<dbReference type="AlphaFoldDB" id="A0A146FM46"/>
<evidence type="ECO:0000313" key="2">
    <source>
        <dbReference type="EMBL" id="GAT27134.1"/>
    </source>
</evidence>
<name>A0A146FM46_ASPKA</name>
<proteinExistence type="predicted"/>
<dbReference type="EMBL" id="BCWF01000021">
    <property type="protein sequence ID" value="GAT27134.1"/>
    <property type="molecule type" value="Genomic_DNA"/>
</dbReference>
<gene>
    <name evidence="2" type="ORF">RIB2604_02108180</name>
</gene>
<dbReference type="GO" id="GO:0016301">
    <property type="term" value="F:kinase activity"/>
    <property type="evidence" value="ECO:0007669"/>
    <property type="project" value="UniProtKB-KW"/>
</dbReference>
<protein>
    <submittedName>
        <fullName evidence="2">Serine/threonine-protein kinase</fullName>
    </submittedName>
</protein>
<sequence>MEEEDDVKEKDEDGKEREGRRRGSYITSFLQQNYSGGKVPADEGRRRTTDKEGDYPGCSHTETALRPNQPSGSTDWIGRGVSSSLGILVVIIYGEMISCDIS</sequence>
<feature type="compositionally biased region" description="Basic and acidic residues" evidence="1">
    <location>
        <begin position="7"/>
        <end position="21"/>
    </location>
</feature>
<accession>A0A146FM46</accession>
<keyword evidence="2" id="KW-0808">Transferase</keyword>